<reference evidence="2" key="1">
    <citation type="journal article" date="2011" name="Proc. Natl. Acad. Sci. U.S.A.">
        <title>Genomic insights into the physiology and ecology of the marine filamentous cyanobacterium Lyngbya majuscula.</title>
        <authorList>
            <person name="Jones A.C."/>
            <person name="Monroe E.A."/>
            <person name="Podell S."/>
            <person name="Hess W.R."/>
            <person name="Klages S."/>
            <person name="Esquenazi E."/>
            <person name="Niessen S."/>
            <person name="Hoover H."/>
            <person name="Rothmann M."/>
            <person name="Lasken R.S."/>
            <person name="Yates J.R.III."/>
            <person name="Reinhardt R."/>
            <person name="Kube M."/>
            <person name="Burkart M.D."/>
            <person name="Allen E.E."/>
            <person name="Dorrestein P.C."/>
            <person name="Gerwick W.H."/>
            <person name="Gerwick L."/>
        </authorList>
    </citation>
    <scope>NUCLEOTIDE SEQUENCE [LARGE SCALE GENOMIC DNA]</scope>
    <source>
        <strain evidence="2">3L</strain>
    </source>
</reference>
<name>F4XIN6_9CYAN</name>
<keyword evidence="2" id="KW-1185">Reference proteome</keyword>
<dbReference type="AlphaFoldDB" id="F4XIN6"/>
<evidence type="ECO:0000313" key="1">
    <source>
        <dbReference type="EMBL" id="EGJ35548.1"/>
    </source>
</evidence>
<gene>
    <name evidence="1" type="ORF">LYNGBM3L_03210</name>
</gene>
<accession>F4XIN6</accession>
<dbReference type="HOGENOM" id="CLU_3236176_0_0_3"/>
<organism evidence="1 2">
    <name type="scientific">Moorena producens 3L</name>
    <dbReference type="NCBI Taxonomy" id="489825"/>
    <lineage>
        <taxon>Bacteria</taxon>
        <taxon>Bacillati</taxon>
        <taxon>Cyanobacteriota</taxon>
        <taxon>Cyanophyceae</taxon>
        <taxon>Coleofasciculales</taxon>
        <taxon>Coleofasciculaceae</taxon>
        <taxon>Moorena</taxon>
    </lineage>
</organism>
<dbReference type="RefSeq" id="WP_008177993.1">
    <property type="nucleotide sequence ID" value="NZ_GL890819.1"/>
</dbReference>
<dbReference type="Proteomes" id="UP000003959">
    <property type="component" value="Unassembled WGS sequence"/>
</dbReference>
<evidence type="ECO:0000313" key="2">
    <source>
        <dbReference type="Proteomes" id="UP000003959"/>
    </source>
</evidence>
<dbReference type="EMBL" id="GL890819">
    <property type="protein sequence ID" value="EGJ35548.1"/>
    <property type="molecule type" value="Genomic_DNA"/>
</dbReference>
<proteinExistence type="predicted"/>
<protein>
    <submittedName>
        <fullName evidence="1">Uncharacterized protein</fullName>
    </submittedName>
</protein>
<sequence>MNQVQVVVEFPSLAQPEFDITNFIQESGASIQDSGAIITEFYS</sequence>